<evidence type="ECO:0000256" key="4">
    <source>
        <dbReference type="ARBA" id="ARBA00022801"/>
    </source>
</evidence>
<keyword evidence="3" id="KW-0479">Metal-binding</keyword>
<dbReference type="NCBIfam" id="TIGR00500">
    <property type="entry name" value="met_pdase_I"/>
    <property type="match status" value="1"/>
</dbReference>
<dbReference type="SUPFAM" id="SSF55920">
    <property type="entry name" value="Creatinase/aminopeptidase"/>
    <property type="match status" value="1"/>
</dbReference>
<proteinExistence type="inferred from homology"/>
<sequence>MSNIKLKTDLTTIKNLRESGKRLAFVIKKVGEAVKPGITLKELDDLAFKLITESEKGKRDNDKPALLNFQPAGADYPYPATLCVSVNDEVAHGMPGDYKLKEGDVIGVDTSLNHKGMITDHAITFPVGKISKNDEELLKITKDALMVGIKAAVAGNYVNDISKAIENFVKKEEKRLGKNFGVLKVLAGHGVGYKVHEEPLVPNFDDGVRGPKLVPGMVLAIEPMVNLGSDEVYLEDNGYTFKTIDGKNSAHFEHTVLITKDKPEILTVL</sequence>
<protein>
    <submittedName>
        <fullName evidence="6">Methionine aminopeptidase 1</fullName>
        <ecNumber evidence="6">3.4.11.18</ecNumber>
    </submittedName>
</protein>
<evidence type="ECO:0000259" key="5">
    <source>
        <dbReference type="Pfam" id="PF00557"/>
    </source>
</evidence>
<evidence type="ECO:0000256" key="1">
    <source>
        <dbReference type="ARBA" id="ARBA00022438"/>
    </source>
</evidence>
<keyword evidence="2" id="KW-0645">Protease</keyword>
<evidence type="ECO:0000313" key="6">
    <source>
        <dbReference type="EMBL" id="MPL62421.1"/>
    </source>
</evidence>
<dbReference type="EC" id="3.4.11.18" evidence="6"/>
<dbReference type="EMBL" id="VSSQ01000017">
    <property type="protein sequence ID" value="MPL62421.1"/>
    <property type="molecule type" value="Genomic_DNA"/>
</dbReference>
<dbReference type="GO" id="GO:0006508">
    <property type="term" value="P:proteolysis"/>
    <property type="evidence" value="ECO:0007669"/>
    <property type="project" value="UniProtKB-KW"/>
</dbReference>
<keyword evidence="4 6" id="KW-0378">Hydrolase</keyword>
<feature type="domain" description="Peptidase M24" evidence="5">
    <location>
        <begin position="15"/>
        <end position="260"/>
    </location>
</feature>
<dbReference type="InterPro" id="IPR000994">
    <property type="entry name" value="Pept_M24"/>
</dbReference>
<accession>A0A644T939</accession>
<keyword evidence="1 6" id="KW-0031">Aminopeptidase</keyword>
<comment type="caution">
    <text evidence="6">The sequence shown here is derived from an EMBL/GenBank/DDBJ whole genome shotgun (WGS) entry which is preliminary data.</text>
</comment>
<dbReference type="InterPro" id="IPR001714">
    <property type="entry name" value="Pept_M24_MAP"/>
</dbReference>
<dbReference type="GO" id="GO:0004239">
    <property type="term" value="F:initiator methionyl aminopeptidase activity"/>
    <property type="evidence" value="ECO:0007669"/>
    <property type="project" value="UniProtKB-EC"/>
</dbReference>
<dbReference type="PANTHER" id="PTHR43330">
    <property type="entry name" value="METHIONINE AMINOPEPTIDASE"/>
    <property type="match status" value="1"/>
</dbReference>
<dbReference type="InterPro" id="IPR002467">
    <property type="entry name" value="Pept_M24A_MAP1"/>
</dbReference>
<gene>
    <name evidence="6" type="primary">map_6</name>
    <name evidence="6" type="ORF">SDC9_08041</name>
</gene>
<organism evidence="6">
    <name type="scientific">bioreactor metagenome</name>
    <dbReference type="NCBI Taxonomy" id="1076179"/>
    <lineage>
        <taxon>unclassified sequences</taxon>
        <taxon>metagenomes</taxon>
        <taxon>ecological metagenomes</taxon>
    </lineage>
</organism>
<dbReference type="HAMAP" id="MF_01974">
    <property type="entry name" value="MetAP_1"/>
    <property type="match status" value="1"/>
</dbReference>
<dbReference type="Gene3D" id="3.90.230.10">
    <property type="entry name" value="Creatinase/methionine aminopeptidase superfamily"/>
    <property type="match status" value="1"/>
</dbReference>
<dbReference type="AlphaFoldDB" id="A0A644T939"/>
<dbReference type="GO" id="GO:0070006">
    <property type="term" value="F:metalloaminopeptidase activity"/>
    <property type="evidence" value="ECO:0007669"/>
    <property type="project" value="InterPro"/>
</dbReference>
<dbReference type="GO" id="GO:0005829">
    <property type="term" value="C:cytosol"/>
    <property type="evidence" value="ECO:0007669"/>
    <property type="project" value="TreeGrafter"/>
</dbReference>
<evidence type="ECO:0000256" key="3">
    <source>
        <dbReference type="ARBA" id="ARBA00022723"/>
    </source>
</evidence>
<dbReference type="Pfam" id="PF00557">
    <property type="entry name" value="Peptidase_M24"/>
    <property type="match status" value="1"/>
</dbReference>
<dbReference type="CDD" id="cd01086">
    <property type="entry name" value="MetAP1"/>
    <property type="match status" value="1"/>
</dbReference>
<dbReference type="InterPro" id="IPR036005">
    <property type="entry name" value="Creatinase/aminopeptidase-like"/>
</dbReference>
<evidence type="ECO:0000256" key="2">
    <source>
        <dbReference type="ARBA" id="ARBA00022670"/>
    </source>
</evidence>
<dbReference type="PANTHER" id="PTHR43330:SF27">
    <property type="entry name" value="METHIONINE AMINOPEPTIDASE"/>
    <property type="match status" value="1"/>
</dbReference>
<dbReference type="PRINTS" id="PR00599">
    <property type="entry name" value="MAPEPTIDASE"/>
</dbReference>
<dbReference type="GO" id="GO:0046872">
    <property type="term" value="F:metal ion binding"/>
    <property type="evidence" value="ECO:0007669"/>
    <property type="project" value="UniProtKB-KW"/>
</dbReference>
<name>A0A644T939_9ZZZZ</name>
<reference evidence="6" key="1">
    <citation type="submission" date="2019-08" db="EMBL/GenBank/DDBJ databases">
        <authorList>
            <person name="Kucharzyk K."/>
            <person name="Murdoch R.W."/>
            <person name="Higgins S."/>
            <person name="Loffler F."/>
        </authorList>
    </citation>
    <scope>NUCLEOTIDE SEQUENCE</scope>
</reference>